<feature type="compositionally biased region" description="Basic and acidic residues" evidence="1">
    <location>
        <begin position="41"/>
        <end position="96"/>
    </location>
</feature>
<evidence type="ECO:0000256" key="2">
    <source>
        <dbReference type="SAM" id="SignalP"/>
    </source>
</evidence>
<dbReference type="EMBL" id="BAAATA010000017">
    <property type="protein sequence ID" value="GAA2493423.1"/>
    <property type="molecule type" value="Genomic_DNA"/>
</dbReference>
<reference evidence="4" key="1">
    <citation type="journal article" date="2019" name="Int. J. Syst. Evol. Microbiol.">
        <title>The Global Catalogue of Microorganisms (GCM) 10K type strain sequencing project: providing services to taxonomists for standard genome sequencing and annotation.</title>
        <authorList>
            <consortium name="The Broad Institute Genomics Platform"/>
            <consortium name="The Broad Institute Genome Sequencing Center for Infectious Disease"/>
            <person name="Wu L."/>
            <person name="Ma J."/>
        </authorList>
    </citation>
    <scope>NUCLEOTIDE SEQUENCE [LARGE SCALE GENOMIC DNA]</scope>
    <source>
        <strain evidence="4">JCM 6307</strain>
    </source>
</reference>
<dbReference type="Proteomes" id="UP001501358">
    <property type="component" value="Unassembled WGS sequence"/>
</dbReference>
<name>A0ABP5Z6S7_9ACTN</name>
<comment type="caution">
    <text evidence="3">The sequence shown here is derived from an EMBL/GenBank/DDBJ whole genome shotgun (WGS) entry which is preliminary data.</text>
</comment>
<evidence type="ECO:0000256" key="1">
    <source>
        <dbReference type="SAM" id="MobiDB-lite"/>
    </source>
</evidence>
<accession>A0ABP5Z6S7</accession>
<feature type="region of interest" description="Disordered" evidence="1">
    <location>
        <begin position="25"/>
        <end position="97"/>
    </location>
</feature>
<keyword evidence="4" id="KW-1185">Reference proteome</keyword>
<proteinExistence type="predicted"/>
<feature type="signal peptide" evidence="2">
    <location>
        <begin position="1"/>
        <end position="27"/>
    </location>
</feature>
<dbReference type="RefSeq" id="WP_182313300.1">
    <property type="nucleotide sequence ID" value="NZ_BAAATA010000017.1"/>
</dbReference>
<protein>
    <recommendedName>
        <fullName evidence="5">Secreted protein</fullName>
    </recommendedName>
</protein>
<evidence type="ECO:0000313" key="3">
    <source>
        <dbReference type="EMBL" id="GAA2493423.1"/>
    </source>
</evidence>
<organism evidence="3 4">
    <name type="scientific">Streptomyces thermolineatus</name>
    <dbReference type="NCBI Taxonomy" id="44033"/>
    <lineage>
        <taxon>Bacteria</taxon>
        <taxon>Bacillati</taxon>
        <taxon>Actinomycetota</taxon>
        <taxon>Actinomycetes</taxon>
        <taxon>Kitasatosporales</taxon>
        <taxon>Streptomycetaceae</taxon>
        <taxon>Streptomyces</taxon>
    </lineage>
</organism>
<evidence type="ECO:0008006" key="5">
    <source>
        <dbReference type="Google" id="ProtNLM"/>
    </source>
</evidence>
<gene>
    <name evidence="3" type="ORF">GCM10010406_31870</name>
</gene>
<keyword evidence="2" id="KW-0732">Signal</keyword>
<evidence type="ECO:0000313" key="4">
    <source>
        <dbReference type="Proteomes" id="UP001501358"/>
    </source>
</evidence>
<feature type="chain" id="PRO_5047279300" description="Secreted protein" evidence="2">
    <location>
        <begin position="28"/>
        <end position="153"/>
    </location>
</feature>
<sequence length="153" mass="17154">MKRIAKAAVVVAAVGASVLGTAGGALANTGDEGSYSSVSDNARDHENKRDEDNNRYDRDNNRYDRDNDRYDREDHRYDREDHRYSREDHKNTYFKEEDGDNHINANYCPAEPKQGGASLLALLPVTLLNDTGAQTICQAGNNNRAEQFNFSLL</sequence>